<dbReference type="Proteomes" id="UP000701702">
    <property type="component" value="Unassembled WGS sequence"/>
</dbReference>
<proteinExistence type="predicted"/>
<feature type="domain" description="GAF" evidence="1">
    <location>
        <begin position="3"/>
        <end position="139"/>
    </location>
</feature>
<dbReference type="Gene3D" id="3.30.450.40">
    <property type="match status" value="1"/>
</dbReference>
<protein>
    <recommendedName>
        <fullName evidence="1">GAF domain-containing protein</fullName>
    </recommendedName>
</protein>
<evidence type="ECO:0000259" key="1">
    <source>
        <dbReference type="Pfam" id="PF13185"/>
    </source>
</evidence>
<dbReference type="RefSeq" id="WP_224009189.1">
    <property type="nucleotide sequence ID" value="NZ_CAJZAF010000046.1"/>
</dbReference>
<reference evidence="2 3" key="1">
    <citation type="submission" date="2021-08" db="EMBL/GenBank/DDBJ databases">
        <authorList>
            <person name="Peeters C."/>
        </authorList>
    </citation>
    <scope>NUCLEOTIDE SEQUENCE [LARGE SCALE GENOMIC DNA]</scope>
    <source>
        <strain evidence="2 3">LMG 23994</strain>
    </source>
</reference>
<dbReference type="Pfam" id="PF13185">
    <property type="entry name" value="GAF_2"/>
    <property type="match status" value="1"/>
</dbReference>
<name>A0ABN7ZPC5_9BURK</name>
<sequence>MQASLGILIQTLVDQANDGRRCAFYISEGDTLHHVAGMSSEYAKCVDDFVISPESLACGLAVATGTPVITRDVLNEPRWRPWTWLGLQFSYRGCWSSPVETSAGNLVGSLAMYFAMPREPTSLDLELAAAFTQTAGIIISSHQSA</sequence>
<dbReference type="EMBL" id="CAJZAF010000046">
    <property type="protein sequence ID" value="CAG9185907.1"/>
    <property type="molecule type" value="Genomic_DNA"/>
</dbReference>
<comment type="caution">
    <text evidence="2">The sequence shown here is derived from an EMBL/GenBank/DDBJ whole genome shotgun (WGS) entry which is preliminary data.</text>
</comment>
<dbReference type="InterPro" id="IPR029016">
    <property type="entry name" value="GAF-like_dom_sf"/>
</dbReference>
<dbReference type="InterPro" id="IPR003018">
    <property type="entry name" value="GAF"/>
</dbReference>
<evidence type="ECO:0000313" key="2">
    <source>
        <dbReference type="EMBL" id="CAG9185907.1"/>
    </source>
</evidence>
<evidence type="ECO:0000313" key="3">
    <source>
        <dbReference type="Proteomes" id="UP000701702"/>
    </source>
</evidence>
<organism evidence="2 3">
    <name type="scientific">Cupriavidus pinatubonensis</name>
    <dbReference type="NCBI Taxonomy" id="248026"/>
    <lineage>
        <taxon>Bacteria</taxon>
        <taxon>Pseudomonadati</taxon>
        <taxon>Pseudomonadota</taxon>
        <taxon>Betaproteobacteria</taxon>
        <taxon>Burkholderiales</taxon>
        <taxon>Burkholderiaceae</taxon>
        <taxon>Cupriavidus</taxon>
    </lineage>
</organism>
<gene>
    <name evidence="2" type="ORF">LMG23994_05965</name>
</gene>
<accession>A0ABN7ZPC5</accession>
<keyword evidence="3" id="KW-1185">Reference proteome</keyword>
<dbReference type="SUPFAM" id="SSF55781">
    <property type="entry name" value="GAF domain-like"/>
    <property type="match status" value="1"/>
</dbReference>